<evidence type="ECO:0000256" key="2">
    <source>
        <dbReference type="ARBA" id="ARBA00010790"/>
    </source>
</evidence>
<dbReference type="Pfam" id="PF05199">
    <property type="entry name" value="GMC_oxred_C"/>
    <property type="match status" value="1"/>
</dbReference>
<evidence type="ECO:0000259" key="6">
    <source>
        <dbReference type="Pfam" id="PF00732"/>
    </source>
</evidence>
<dbReference type="InterPro" id="IPR036188">
    <property type="entry name" value="FAD/NAD-bd_sf"/>
</dbReference>
<dbReference type="EnsemblBacteria" id="ABF92638">
    <property type="protein sequence ID" value="ABF92638"/>
    <property type="gene ID" value="MXAN_3925"/>
</dbReference>
<gene>
    <name evidence="8" type="ordered locus">MXAN_3925</name>
</gene>
<dbReference type="STRING" id="246197.MXAN_3925"/>
<evidence type="ECO:0000256" key="1">
    <source>
        <dbReference type="ARBA" id="ARBA00001974"/>
    </source>
</evidence>
<sequence>MTTMRLCIVGSGVAAVITARAALERGYEVVMLEAGPRTPMRDSRRWLDFVTTGVRPYHACEDSQGDANSRPGVQPERDHFLIKGSRLMAVGGSTLHWSGWTPRLQPEDLELRKRTGKGNDWPFSYTQLEPYYSQAESLLNVTGPNAPVDGHPTPWRSQPYKWNSPPYPIESEPVRHALKALGITYDHIPMSRRGPGGEGVGGPCMTFGTCRYCPMGARFDPTLLLADMESHPGFRLLASSPVLAVRMAGAVAQGVTYRTPEGETATLDADAVLVAAGALETPKLLWHSGFDEQRLPALGRYLVTHPMLKLEGKLAKPPREFNGREVPMPALFSRHFDTPEQQAAGKMIFSEYPEEPDLQSWVRQEQLAPEYIASFARESRLNLHGFIEEFPQAENRLRFTGKPGERQVEIHYAVDAGFAARWQWMTDTLMQVMKTAGCRESEVWVSGVIRRADHSVGTARFGQGPDSGVVDGRHLVFGTKNLFALTNGNFPNNGAINPTLTLTALSLRFADQVLPDLAPTRTTARP</sequence>
<dbReference type="InterPro" id="IPR000172">
    <property type="entry name" value="GMC_OxRdtase_N"/>
</dbReference>
<keyword evidence="5" id="KW-0560">Oxidoreductase</keyword>
<feature type="domain" description="Glucose-methanol-choline oxidoreductase N-terminal" evidence="6">
    <location>
        <begin position="123"/>
        <end position="306"/>
    </location>
</feature>
<reference evidence="8 9" key="1">
    <citation type="journal article" date="2006" name="Proc. Natl. Acad. Sci. U.S.A.">
        <title>Evolution of sensory complexity recorded in a myxobacterial genome.</title>
        <authorList>
            <person name="Goldman B.S."/>
            <person name="Nierman W.C."/>
            <person name="Kaiser D."/>
            <person name="Slater S.C."/>
            <person name="Durkin A.S."/>
            <person name="Eisen J.A."/>
            <person name="Ronning C.M."/>
            <person name="Barbazuk W.B."/>
            <person name="Blanchard M."/>
            <person name="Field C."/>
            <person name="Halling C."/>
            <person name="Hinkle G."/>
            <person name="Iartchuk O."/>
            <person name="Kim H.S."/>
            <person name="Mackenzie C."/>
            <person name="Madupu R."/>
            <person name="Miller N."/>
            <person name="Shvartsbeyn A."/>
            <person name="Sullivan S.A."/>
            <person name="Vaudin M."/>
            <person name="Wiegand R."/>
            <person name="Kaplan H.B."/>
        </authorList>
    </citation>
    <scope>NUCLEOTIDE SEQUENCE [LARGE SCALE GENOMIC DNA]</scope>
    <source>
        <strain evidence="9">DK1622</strain>
    </source>
</reference>
<evidence type="ECO:0000256" key="4">
    <source>
        <dbReference type="ARBA" id="ARBA00022827"/>
    </source>
</evidence>
<keyword evidence="3" id="KW-0285">Flavoprotein</keyword>
<dbReference type="KEGG" id="mxa:MXAN_3925"/>
<comment type="similarity">
    <text evidence="2">Belongs to the GMC oxidoreductase family.</text>
</comment>
<keyword evidence="9" id="KW-1185">Reference proteome</keyword>
<dbReference type="SUPFAM" id="SSF51905">
    <property type="entry name" value="FAD/NAD(P)-binding domain"/>
    <property type="match status" value="1"/>
</dbReference>
<keyword evidence="4" id="KW-0274">FAD</keyword>
<feature type="domain" description="Glucose-methanol-choline oxidoreductase C-terminal" evidence="7">
    <location>
        <begin position="409"/>
        <end position="505"/>
    </location>
</feature>
<dbReference type="InterPro" id="IPR051473">
    <property type="entry name" value="P2Ox-like"/>
</dbReference>
<dbReference type="PANTHER" id="PTHR42784">
    <property type="entry name" value="PYRANOSE 2-OXIDASE"/>
    <property type="match status" value="1"/>
</dbReference>
<dbReference type="GO" id="GO:0050660">
    <property type="term" value="F:flavin adenine dinucleotide binding"/>
    <property type="evidence" value="ECO:0007669"/>
    <property type="project" value="InterPro"/>
</dbReference>
<dbReference type="GO" id="GO:0016614">
    <property type="term" value="F:oxidoreductase activity, acting on CH-OH group of donors"/>
    <property type="evidence" value="ECO:0007669"/>
    <property type="project" value="InterPro"/>
</dbReference>
<dbReference type="AlphaFoldDB" id="Q1D5G8"/>
<protein>
    <submittedName>
        <fullName evidence="8">GMC oxidoreductase</fullName>
    </submittedName>
</protein>
<proteinExistence type="inferred from homology"/>
<dbReference type="Pfam" id="PF00732">
    <property type="entry name" value="GMC_oxred_N"/>
    <property type="match status" value="1"/>
</dbReference>
<dbReference type="eggNOG" id="COG2303">
    <property type="taxonomic scope" value="Bacteria"/>
</dbReference>
<dbReference type="Gene3D" id="3.50.50.60">
    <property type="entry name" value="FAD/NAD(P)-binding domain"/>
    <property type="match status" value="2"/>
</dbReference>
<name>Q1D5G8_MYXXD</name>
<evidence type="ECO:0000313" key="8">
    <source>
        <dbReference type="EMBL" id="ABF92638.1"/>
    </source>
</evidence>
<dbReference type="EMBL" id="CP000113">
    <property type="protein sequence ID" value="ABF92638.1"/>
    <property type="molecule type" value="Genomic_DNA"/>
</dbReference>
<evidence type="ECO:0000259" key="7">
    <source>
        <dbReference type="Pfam" id="PF05199"/>
    </source>
</evidence>
<evidence type="ECO:0000256" key="3">
    <source>
        <dbReference type="ARBA" id="ARBA00022630"/>
    </source>
</evidence>
<dbReference type="HOGENOM" id="CLU_008878_4_1_7"/>
<comment type="cofactor">
    <cofactor evidence="1">
        <name>FAD</name>
        <dbReference type="ChEBI" id="CHEBI:57692"/>
    </cofactor>
</comment>
<accession>Q1D5G8</accession>
<dbReference type="Proteomes" id="UP000002402">
    <property type="component" value="Chromosome"/>
</dbReference>
<evidence type="ECO:0000313" key="9">
    <source>
        <dbReference type="Proteomes" id="UP000002402"/>
    </source>
</evidence>
<dbReference type="InterPro" id="IPR007867">
    <property type="entry name" value="GMC_OxRtase_C"/>
</dbReference>
<organism evidence="8 9">
    <name type="scientific">Myxococcus xanthus (strain DK1622)</name>
    <dbReference type="NCBI Taxonomy" id="246197"/>
    <lineage>
        <taxon>Bacteria</taxon>
        <taxon>Pseudomonadati</taxon>
        <taxon>Myxococcota</taxon>
        <taxon>Myxococcia</taxon>
        <taxon>Myxococcales</taxon>
        <taxon>Cystobacterineae</taxon>
        <taxon>Myxococcaceae</taxon>
        <taxon>Myxococcus</taxon>
    </lineage>
</organism>
<dbReference type="PANTHER" id="PTHR42784:SF1">
    <property type="entry name" value="PYRANOSE 2-OXIDASE"/>
    <property type="match status" value="1"/>
</dbReference>
<evidence type="ECO:0000256" key="5">
    <source>
        <dbReference type="ARBA" id="ARBA00023002"/>
    </source>
</evidence>